<keyword evidence="6" id="KW-0175">Coiled coil</keyword>
<comment type="catalytic activity">
    <reaction evidence="1">
        <text>ATP + protein L-histidine = ADP + protein N-phospho-L-histidine.</text>
        <dbReference type="EC" id="2.7.13.3"/>
    </reaction>
</comment>
<evidence type="ECO:0000256" key="3">
    <source>
        <dbReference type="ARBA" id="ARBA00022553"/>
    </source>
</evidence>
<dbReference type="Pfam" id="PF00512">
    <property type="entry name" value="HisKA"/>
    <property type="match status" value="1"/>
</dbReference>
<dbReference type="SMART" id="SM00086">
    <property type="entry name" value="PAC"/>
    <property type="match status" value="2"/>
</dbReference>
<dbReference type="PANTHER" id="PTHR45339:SF1">
    <property type="entry name" value="HYBRID SIGNAL TRANSDUCTION HISTIDINE KINASE J"/>
    <property type="match status" value="1"/>
</dbReference>
<dbReference type="EC" id="2.7.13.3" evidence="2"/>
<dbReference type="InterPro" id="IPR003594">
    <property type="entry name" value="HATPase_dom"/>
</dbReference>
<dbReference type="Pfam" id="PF08448">
    <property type="entry name" value="PAS_4"/>
    <property type="match status" value="1"/>
</dbReference>
<dbReference type="InterPro" id="IPR000014">
    <property type="entry name" value="PAS"/>
</dbReference>
<organism evidence="11 12">
    <name type="scientific">Bdellovibrio reynosensis</name>
    <dbReference type="NCBI Taxonomy" id="2835041"/>
    <lineage>
        <taxon>Bacteria</taxon>
        <taxon>Pseudomonadati</taxon>
        <taxon>Bdellovibrionota</taxon>
        <taxon>Bdellovibrionia</taxon>
        <taxon>Bdellovibrionales</taxon>
        <taxon>Pseudobdellovibrionaceae</taxon>
        <taxon>Bdellovibrio</taxon>
    </lineage>
</organism>
<dbReference type="NCBIfam" id="TIGR00229">
    <property type="entry name" value="sensory_box"/>
    <property type="match status" value="2"/>
</dbReference>
<gene>
    <name evidence="11" type="ORF">MNR06_13500</name>
</gene>
<dbReference type="SUPFAM" id="SSF55874">
    <property type="entry name" value="ATPase domain of HSP90 chaperone/DNA topoisomerase II/histidine kinase"/>
    <property type="match status" value="1"/>
</dbReference>
<feature type="coiled-coil region" evidence="6">
    <location>
        <begin position="120"/>
        <end position="147"/>
    </location>
</feature>
<dbReference type="SMART" id="SM00448">
    <property type="entry name" value="REC"/>
    <property type="match status" value="1"/>
</dbReference>
<keyword evidence="12" id="KW-1185">Reference proteome</keyword>
<dbReference type="CDD" id="cd00130">
    <property type="entry name" value="PAS"/>
    <property type="match status" value="2"/>
</dbReference>
<evidence type="ECO:0000259" key="7">
    <source>
        <dbReference type="PROSITE" id="PS50109"/>
    </source>
</evidence>
<feature type="domain" description="Response regulatory" evidence="8">
    <location>
        <begin position="723"/>
        <end position="840"/>
    </location>
</feature>
<sequence length="844" mass="94775">MAESSNNGIAQNYRTIFESNVVGIVLGDLSGKITEANSYFLNLIGYTREEVGRGELYWSKITVPEDLEKSVQRAQEVSDIKTSTEPIEKRYVHKNGTIIPVLVGLSYIDDNKIIGVILDLTARKKAEEELEKSKHKLEERVQERTAQLRRSEAFFEAIFENIPNMVFVKDAKDLRFVRFNKAGEELIGVPRTMMMGKNDYDFFPKDQADFFTSKDKDVLKKARVVDIAEEPIETNKGTRVLHTKKIPLLNKDGRAEYLLGISEDITEKKETELQKISLIQEQAARQAAEERALQMSFLSSVSAAISKNFDIDSAIQEFIRKSVEFMCDVCVVQVLNEERNDVEVTYVGGKEPADEEFIAKWVKDHPMRWDAQVGPANVLRTGESTIDFGTPAKSYIKETFSTEAAKTENAFQVASILRNAIKIPGQSPIGLVSYISKTKNYNHMDLVFGEDLSSRLASAIVNSRLYLKAQEASRSKTLFLANMSHEIRTPLGAMLGYAELLKEDNFLDDPQKELITTVLRNGQQLMEIVDEILDISKVESERIQIEKINFDLPDLLKDIIQLLNVRALEKGIELKTHYHDLPHYIKTDPTRLRQILINLLGNAIKFTEKGYVELEVKPGKHLIEFVIKDSGIGIPPNKRTELFQAFSQAETSTTRRFGGTGLGLYLSRKLARLLGGDVILDNSTLGEGTTFIASVGYTEVEEVHPPKKAPPKGPIAGLENIERILIVDDAPDNRNLFVRYLQKMGITSDKIEVAQNGKEAVEKCGSNEYSLVLMDIQMPVMDGFEAVKQLRSQGYEGPVVALTAHAMKGDEEKCLAEGFDGYLQKPLSRDALADLLVKTNNHSH</sequence>
<name>A0ABY4C6W1_9BACT</name>
<dbReference type="Proteomes" id="UP000830116">
    <property type="component" value="Chromosome"/>
</dbReference>
<dbReference type="InterPro" id="IPR011006">
    <property type="entry name" value="CheY-like_superfamily"/>
</dbReference>
<evidence type="ECO:0000313" key="11">
    <source>
        <dbReference type="EMBL" id="UOF00712.1"/>
    </source>
</evidence>
<dbReference type="PROSITE" id="PS50113">
    <property type="entry name" value="PAC"/>
    <property type="match status" value="2"/>
</dbReference>
<dbReference type="PROSITE" id="PS50112">
    <property type="entry name" value="PAS"/>
    <property type="match status" value="2"/>
</dbReference>
<dbReference type="Pfam" id="PF13426">
    <property type="entry name" value="PAS_9"/>
    <property type="match status" value="1"/>
</dbReference>
<evidence type="ECO:0000256" key="2">
    <source>
        <dbReference type="ARBA" id="ARBA00012438"/>
    </source>
</evidence>
<dbReference type="Gene3D" id="3.30.565.10">
    <property type="entry name" value="Histidine kinase-like ATPase, C-terminal domain"/>
    <property type="match status" value="1"/>
</dbReference>
<dbReference type="SUPFAM" id="SSF55785">
    <property type="entry name" value="PYP-like sensor domain (PAS domain)"/>
    <property type="match status" value="2"/>
</dbReference>
<dbReference type="CDD" id="cd16922">
    <property type="entry name" value="HATPase_EvgS-ArcB-TorS-like"/>
    <property type="match status" value="1"/>
</dbReference>
<dbReference type="InterPro" id="IPR013656">
    <property type="entry name" value="PAS_4"/>
</dbReference>
<evidence type="ECO:0000256" key="4">
    <source>
        <dbReference type="ARBA" id="ARBA00023012"/>
    </source>
</evidence>
<dbReference type="InterPro" id="IPR036097">
    <property type="entry name" value="HisK_dim/P_sf"/>
</dbReference>
<dbReference type="InterPro" id="IPR000700">
    <property type="entry name" value="PAS-assoc_C"/>
</dbReference>
<dbReference type="InterPro" id="IPR001789">
    <property type="entry name" value="Sig_transdc_resp-reg_receiver"/>
</dbReference>
<dbReference type="SMART" id="SM00388">
    <property type="entry name" value="HisKA"/>
    <property type="match status" value="1"/>
</dbReference>
<accession>A0ABY4C6W1</accession>
<feature type="modified residue" description="4-aspartylphosphate" evidence="5">
    <location>
        <position position="775"/>
    </location>
</feature>
<dbReference type="InterPro" id="IPR029016">
    <property type="entry name" value="GAF-like_dom_sf"/>
</dbReference>
<dbReference type="SUPFAM" id="SSF52172">
    <property type="entry name" value="CheY-like"/>
    <property type="match status" value="1"/>
</dbReference>
<evidence type="ECO:0000259" key="10">
    <source>
        <dbReference type="PROSITE" id="PS50113"/>
    </source>
</evidence>
<dbReference type="PRINTS" id="PR00344">
    <property type="entry name" value="BCTRLSENSOR"/>
</dbReference>
<dbReference type="InterPro" id="IPR001610">
    <property type="entry name" value="PAC"/>
</dbReference>
<dbReference type="RefSeq" id="WP_243536886.1">
    <property type="nucleotide sequence ID" value="NZ_CP093442.1"/>
</dbReference>
<dbReference type="Gene3D" id="3.30.450.40">
    <property type="match status" value="1"/>
</dbReference>
<dbReference type="InterPro" id="IPR003661">
    <property type="entry name" value="HisK_dim/P_dom"/>
</dbReference>
<reference evidence="11" key="1">
    <citation type="submission" date="2022-03" db="EMBL/GenBank/DDBJ databases">
        <title>Genome Identification and Characterization of new species Bdellovibrio reynosense LBG001 sp. nov. from a Mexico soil sample.</title>
        <authorList>
            <person name="Camilli A."/>
            <person name="Ajao Y."/>
            <person name="Guo X."/>
        </authorList>
    </citation>
    <scope>NUCLEOTIDE SEQUENCE</scope>
    <source>
        <strain evidence="11">LBG001</strain>
    </source>
</reference>
<protein>
    <recommendedName>
        <fullName evidence="2">histidine kinase</fullName>
        <ecNumber evidence="2">2.7.13.3</ecNumber>
    </recommendedName>
</protein>
<dbReference type="SUPFAM" id="SSF47384">
    <property type="entry name" value="Homodimeric domain of signal transducing histidine kinase"/>
    <property type="match status" value="1"/>
</dbReference>
<evidence type="ECO:0000256" key="5">
    <source>
        <dbReference type="PROSITE-ProRule" id="PRU00169"/>
    </source>
</evidence>
<feature type="domain" description="PAC" evidence="10">
    <location>
        <begin position="225"/>
        <end position="277"/>
    </location>
</feature>
<evidence type="ECO:0000256" key="1">
    <source>
        <dbReference type="ARBA" id="ARBA00000085"/>
    </source>
</evidence>
<dbReference type="Gene3D" id="3.30.450.20">
    <property type="entry name" value="PAS domain"/>
    <property type="match status" value="2"/>
</dbReference>
<dbReference type="SMART" id="SM00387">
    <property type="entry name" value="HATPase_c"/>
    <property type="match status" value="1"/>
</dbReference>
<dbReference type="InterPro" id="IPR036890">
    <property type="entry name" value="HATPase_C_sf"/>
</dbReference>
<dbReference type="CDD" id="cd17546">
    <property type="entry name" value="REC_hyHK_CKI1_RcsC-like"/>
    <property type="match status" value="1"/>
</dbReference>
<dbReference type="InterPro" id="IPR005467">
    <property type="entry name" value="His_kinase_dom"/>
</dbReference>
<dbReference type="InterPro" id="IPR035965">
    <property type="entry name" value="PAS-like_dom_sf"/>
</dbReference>
<dbReference type="Pfam" id="PF02518">
    <property type="entry name" value="HATPase_c"/>
    <property type="match status" value="1"/>
</dbReference>
<evidence type="ECO:0000259" key="9">
    <source>
        <dbReference type="PROSITE" id="PS50112"/>
    </source>
</evidence>
<dbReference type="PROSITE" id="PS50110">
    <property type="entry name" value="RESPONSE_REGULATORY"/>
    <property type="match status" value="1"/>
</dbReference>
<dbReference type="Gene3D" id="1.10.287.130">
    <property type="match status" value="1"/>
</dbReference>
<proteinExistence type="predicted"/>
<dbReference type="CDD" id="cd00082">
    <property type="entry name" value="HisKA"/>
    <property type="match status" value="1"/>
</dbReference>
<feature type="domain" description="PAS" evidence="9">
    <location>
        <begin position="9"/>
        <end position="51"/>
    </location>
</feature>
<feature type="domain" description="PAC" evidence="10">
    <location>
        <begin position="85"/>
        <end position="132"/>
    </location>
</feature>
<feature type="domain" description="PAS" evidence="9">
    <location>
        <begin position="151"/>
        <end position="222"/>
    </location>
</feature>
<keyword evidence="3 5" id="KW-0597">Phosphoprotein</keyword>
<dbReference type="PROSITE" id="PS50109">
    <property type="entry name" value="HIS_KIN"/>
    <property type="match status" value="1"/>
</dbReference>
<dbReference type="PANTHER" id="PTHR45339">
    <property type="entry name" value="HYBRID SIGNAL TRANSDUCTION HISTIDINE KINASE J"/>
    <property type="match status" value="1"/>
</dbReference>
<dbReference type="InterPro" id="IPR004358">
    <property type="entry name" value="Sig_transdc_His_kin-like_C"/>
</dbReference>
<feature type="domain" description="Histidine kinase" evidence="7">
    <location>
        <begin position="482"/>
        <end position="699"/>
    </location>
</feature>
<dbReference type="EMBL" id="CP093442">
    <property type="protein sequence ID" value="UOF00712.1"/>
    <property type="molecule type" value="Genomic_DNA"/>
</dbReference>
<evidence type="ECO:0000313" key="12">
    <source>
        <dbReference type="Proteomes" id="UP000830116"/>
    </source>
</evidence>
<evidence type="ECO:0000259" key="8">
    <source>
        <dbReference type="PROSITE" id="PS50110"/>
    </source>
</evidence>
<dbReference type="Pfam" id="PF00072">
    <property type="entry name" value="Response_reg"/>
    <property type="match status" value="1"/>
</dbReference>
<dbReference type="Gene3D" id="3.40.50.2300">
    <property type="match status" value="1"/>
</dbReference>
<evidence type="ECO:0000256" key="6">
    <source>
        <dbReference type="SAM" id="Coils"/>
    </source>
</evidence>
<dbReference type="SMART" id="SM00091">
    <property type="entry name" value="PAS"/>
    <property type="match status" value="2"/>
</dbReference>
<keyword evidence="4" id="KW-0902">Two-component regulatory system</keyword>